<sequence length="118" mass="11693">MAAIPAGGSLVATHDYYRRRLGSASGSSACGGADCAGGAAPQRPGESRRRHPAAEPGPWWAGLFGRPALASTAPALESPGRPQPSQASGGAGTGDSALEAVRKQPGRQPGPADPGPRS</sequence>
<reference evidence="3" key="1">
    <citation type="submission" date="2020-12" db="EMBL/GenBank/DDBJ databases">
        <authorList>
            <consortium name="Molecular Ecology Group"/>
        </authorList>
    </citation>
    <scope>NUCLEOTIDE SEQUENCE</scope>
    <source>
        <strain evidence="3">TBG_1078</strain>
    </source>
</reference>
<proteinExistence type="inferred from homology"/>
<feature type="compositionally biased region" description="Low complexity" evidence="2">
    <location>
        <begin position="22"/>
        <end position="40"/>
    </location>
</feature>
<evidence type="ECO:0000313" key="3">
    <source>
        <dbReference type="EMBL" id="CAD7669133.1"/>
    </source>
</evidence>
<dbReference type="EMBL" id="CAJHUB010000653">
    <property type="protein sequence ID" value="CAD7669133.1"/>
    <property type="molecule type" value="Genomic_DNA"/>
</dbReference>
<dbReference type="InterPro" id="IPR026754">
    <property type="entry name" value="PPDPF"/>
</dbReference>
<evidence type="ECO:0000256" key="2">
    <source>
        <dbReference type="SAM" id="MobiDB-lite"/>
    </source>
</evidence>
<dbReference type="PRINTS" id="PR02071">
    <property type="entry name" value="PPDPFACTOR"/>
</dbReference>
<organism evidence="3 4">
    <name type="scientific">Nyctereutes procyonoides</name>
    <name type="common">Raccoon dog</name>
    <name type="synonym">Canis procyonoides</name>
    <dbReference type="NCBI Taxonomy" id="34880"/>
    <lineage>
        <taxon>Eukaryota</taxon>
        <taxon>Metazoa</taxon>
        <taxon>Chordata</taxon>
        <taxon>Craniata</taxon>
        <taxon>Vertebrata</taxon>
        <taxon>Euteleostomi</taxon>
        <taxon>Mammalia</taxon>
        <taxon>Eutheria</taxon>
        <taxon>Laurasiatheria</taxon>
        <taxon>Carnivora</taxon>
        <taxon>Caniformia</taxon>
        <taxon>Canidae</taxon>
        <taxon>Nyctereutes</taxon>
    </lineage>
</organism>
<evidence type="ECO:0000313" key="4">
    <source>
        <dbReference type="Proteomes" id="UP000645828"/>
    </source>
</evidence>
<comment type="caution">
    <text evidence="3">The sequence shown here is derived from an EMBL/GenBank/DDBJ whole genome shotgun (WGS) entry which is preliminary data.</text>
</comment>
<dbReference type="PANTHER" id="PTHR14572">
    <property type="entry name" value="PANCREATIC PROGENITOR CELL DIFFERENTIATION AND PROLIFERATION FACTOR"/>
    <property type="match status" value="1"/>
</dbReference>
<accession>A0A811XVU3</accession>
<feature type="region of interest" description="Disordered" evidence="2">
    <location>
        <begin position="22"/>
        <end position="118"/>
    </location>
</feature>
<dbReference type="Proteomes" id="UP000645828">
    <property type="component" value="Unassembled WGS sequence"/>
</dbReference>
<evidence type="ECO:0000256" key="1">
    <source>
        <dbReference type="ARBA" id="ARBA00006609"/>
    </source>
</evidence>
<dbReference type="Pfam" id="PF15060">
    <property type="entry name" value="PPDFL"/>
    <property type="match status" value="1"/>
</dbReference>
<gene>
    <name evidence="3" type="ORF">NYPRO_LOCUS1927</name>
</gene>
<keyword evidence="4" id="KW-1185">Reference proteome</keyword>
<name>A0A811XVU3_NYCPR</name>
<dbReference type="GO" id="GO:0030154">
    <property type="term" value="P:cell differentiation"/>
    <property type="evidence" value="ECO:0007669"/>
    <property type="project" value="InterPro"/>
</dbReference>
<dbReference type="AlphaFoldDB" id="A0A811XVU3"/>
<protein>
    <submittedName>
        <fullName evidence="3">(raccoon dog) hypothetical protein</fullName>
    </submittedName>
</protein>
<comment type="similarity">
    <text evidence="1">Belongs to the PPDPF family.</text>
</comment>